<dbReference type="PATRIC" id="fig|1800.3.peg.4560"/>
<dbReference type="AlphaFoldDB" id="A0A0J6VT51"/>
<reference evidence="1 2" key="1">
    <citation type="journal article" date="2015" name="Genome Biol. Evol.">
        <title>Characterization of Three Mycobacterium spp. with Potential Use in Bioremediation by Genome Sequencing and Comparative Genomics.</title>
        <authorList>
            <person name="Das S."/>
            <person name="Pettersson B.M."/>
            <person name="Behra P.R."/>
            <person name="Ramesh M."/>
            <person name="Dasgupta S."/>
            <person name="Bhattacharya A."/>
            <person name="Kirsebom L.A."/>
        </authorList>
    </citation>
    <scope>NUCLEOTIDE SEQUENCE [LARGE SCALE GENOMIC DNA]</scope>
    <source>
        <strain evidence="1 2">DSM 44219</strain>
    </source>
</reference>
<keyword evidence="2" id="KW-1185">Reference proteome</keyword>
<comment type="caution">
    <text evidence="1">The sequence shown here is derived from an EMBL/GenBank/DDBJ whole genome shotgun (WGS) entry which is preliminary data.</text>
</comment>
<evidence type="ECO:0000313" key="2">
    <source>
        <dbReference type="Proteomes" id="UP000036176"/>
    </source>
</evidence>
<organism evidence="1 2">
    <name type="scientific">Mycolicibacterium chubuense</name>
    <name type="common">Mycobacterium chubuense</name>
    <dbReference type="NCBI Taxonomy" id="1800"/>
    <lineage>
        <taxon>Bacteria</taxon>
        <taxon>Bacillati</taxon>
        <taxon>Actinomycetota</taxon>
        <taxon>Actinomycetes</taxon>
        <taxon>Mycobacteriales</taxon>
        <taxon>Mycobacteriaceae</taxon>
        <taxon>Mycolicibacterium</taxon>
    </lineage>
</organism>
<proteinExistence type="predicted"/>
<accession>A0A0J6VT51</accession>
<name>A0A0J6VT51_MYCCU</name>
<dbReference type="Proteomes" id="UP000036176">
    <property type="component" value="Unassembled WGS sequence"/>
</dbReference>
<gene>
    <name evidence="1" type="ORF">MCHUDSM44219_04537</name>
</gene>
<protein>
    <submittedName>
        <fullName evidence="1">Uncharacterized protein</fullName>
    </submittedName>
</protein>
<sequence length="61" mass="5873">MLLNSLACSVAVLFGDGITTITGKSSSISAIGPCLSSPAANPSACMYASSLSFSAPSSATG</sequence>
<dbReference type="EMBL" id="JYNX01000060">
    <property type="protein sequence ID" value="KMO73359.1"/>
    <property type="molecule type" value="Genomic_DNA"/>
</dbReference>
<evidence type="ECO:0000313" key="1">
    <source>
        <dbReference type="EMBL" id="KMO73359.1"/>
    </source>
</evidence>